<keyword evidence="4 12" id="KW-0349">Heme</keyword>
<dbReference type="PRINTS" id="PR00385">
    <property type="entry name" value="P450"/>
</dbReference>
<comment type="subcellular location">
    <subcellularLocation>
        <location evidence="2">Membrane</location>
        <topology evidence="2">Single-pass membrane protein</topology>
    </subcellularLocation>
</comment>
<keyword evidence="6 12" id="KW-0479">Metal-binding</keyword>
<evidence type="ECO:0000256" key="11">
    <source>
        <dbReference type="ARBA" id="ARBA00023136"/>
    </source>
</evidence>
<comment type="caution">
    <text evidence="16">The sequence shown here is derived from an EMBL/GenBank/DDBJ whole genome shotgun (WGS) entry which is preliminary data.</text>
</comment>
<evidence type="ECO:0000256" key="5">
    <source>
        <dbReference type="ARBA" id="ARBA00022692"/>
    </source>
</evidence>
<dbReference type="GO" id="GO:0016020">
    <property type="term" value="C:membrane"/>
    <property type="evidence" value="ECO:0007669"/>
    <property type="project" value="UniProtKB-SubCell"/>
</dbReference>
<feature type="region of interest" description="Disordered" evidence="14">
    <location>
        <begin position="1"/>
        <end position="21"/>
    </location>
</feature>
<keyword evidence="8 13" id="KW-0560">Oxidoreductase</keyword>
<dbReference type="PANTHER" id="PTHR47955:SF22">
    <property type="entry name" value="CYTOCHROME P450 83B1-LIKE"/>
    <property type="match status" value="1"/>
</dbReference>
<keyword evidence="9 12" id="KW-0408">Iron</keyword>
<dbReference type="InterPro" id="IPR001128">
    <property type="entry name" value="Cyt_P450"/>
</dbReference>
<keyword evidence="17" id="KW-1185">Reference proteome</keyword>
<sequence>MELFKEGTGHPSTQNTALESLSSLSTKPTPMSLFTSLTWLPFPSVLLLVPILFLSTHIMFKRSRPSPQLPPGPSQLPFIGNLHQVGALTHSSLRSLSIQYGPLMHLKLGSLPTLVVSSAKYAREVMKYQDLDFCSRPSFLSQKRLSYNFLDIAFAPYGAYWREMRKVSMVELFSTKRTQSFRFIREEEVARMMTSISKSSSKPINLSDMLMTLASNIICRAAFGKYYTGEGSEKGDFNRVFGETQATFVAFFVADFIPWLGWIDKINGQCARLEKNFYELDDFYEKVIEEHLDPKRDKLEQDDFVDVLLQVQKDLKLPRDNAKAILMNILVAGTDTGSATSTWAMTELVKNPKVLKKAQDEVRRVIGRKNKVEESDLLQLQYLKLVVKETFRLHPPAPLLLPRETIRHCKIDGYDILPKTLVFINAQAIGRDPDCWRHPDEFMPERFMGSEIDYKGQHFEFIPFGAGRRICPGMLVGTTSVELALANLLYLFNWELPSGTNIEDLDMSEAPGITAHKKYSLLLVATNYDGSN</sequence>
<evidence type="ECO:0000313" key="16">
    <source>
        <dbReference type="EMBL" id="RWR84808.1"/>
    </source>
</evidence>
<evidence type="ECO:0000256" key="15">
    <source>
        <dbReference type="SAM" id="Phobius"/>
    </source>
</evidence>
<comment type="cofactor">
    <cofactor evidence="1 12">
        <name>heme</name>
        <dbReference type="ChEBI" id="CHEBI:30413"/>
    </cofactor>
</comment>
<dbReference type="STRING" id="337451.A0A443P1W9"/>
<dbReference type="PRINTS" id="PR00463">
    <property type="entry name" value="EP450I"/>
</dbReference>
<evidence type="ECO:0000256" key="7">
    <source>
        <dbReference type="ARBA" id="ARBA00022989"/>
    </source>
</evidence>
<dbReference type="SUPFAM" id="SSF48264">
    <property type="entry name" value="Cytochrome P450"/>
    <property type="match status" value="1"/>
</dbReference>
<reference evidence="16 17" key="1">
    <citation type="journal article" date="2019" name="Nat. Plants">
        <title>Stout camphor tree genome fills gaps in understanding of flowering plant genome evolution.</title>
        <authorList>
            <person name="Chaw S.M."/>
            <person name="Liu Y.C."/>
            <person name="Wu Y.W."/>
            <person name="Wang H.Y."/>
            <person name="Lin C.I."/>
            <person name="Wu C.S."/>
            <person name="Ke H.M."/>
            <person name="Chang L.Y."/>
            <person name="Hsu C.Y."/>
            <person name="Yang H.T."/>
            <person name="Sudianto E."/>
            <person name="Hsu M.H."/>
            <person name="Wu K.P."/>
            <person name="Wang L.N."/>
            <person name="Leebens-Mack J.H."/>
            <person name="Tsai I.J."/>
        </authorList>
    </citation>
    <scope>NUCLEOTIDE SEQUENCE [LARGE SCALE GENOMIC DNA]</scope>
    <source>
        <strain evidence="17">cv. Chaw 1501</strain>
        <tissue evidence="16">Young leaves</tissue>
    </source>
</reference>
<evidence type="ECO:0000256" key="3">
    <source>
        <dbReference type="ARBA" id="ARBA00010617"/>
    </source>
</evidence>
<dbReference type="GO" id="GO:0004497">
    <property type="term" value="F:monooxygenase activity"/>
    <property type="evidence" value="ECO:0007669"/>
    <property type="project" value="UniProtKB-KW"/>
</dbReference>
<evidence type="ECO:0000256" key="14">
    <source>
        <dbReference type="SAM" id="MobiDB-lite"/>
    </source>
</evidence>
<dbReference type="InterPro" id="IPR017972">
    <property type="entry name" value="Cyt_P450_CS"/>
</dbReference>
<gene>
    <name evidence="16" type="ORF">CKAN_01363400</name>
</gene>
<feature type="binding site" description="axial binding residue" evidence="12">
    <location>
        <position position="471"/>
    </location>
    <ligand>
        <name>heme</name>
        <dbReference type="ChEBI" id="CHEBI:30413"/>
    </ligand>
    <ligandPart>
        <name>Fe</name>
        <dbReference type="ChEBI" id="CHEBI:18248"/>
    </ligandPart>
</feature>
<dbReference type="Proteomes" id="UP000283530">
    <property type="component" value="Unassembled WGS sequence"/>
</dbReference>
<protein>
    <submittedName>
        <fullName evidence="16">Cytochrome P450 71A1-like protein</fullName>
    </submittedName>
</protein>
<keyword evidence="5 15" id="KW-0812">Transmembrane</keyword>
<comment type="similarity">
    <text evidence="3 13">Belongs to the cytochrome P450 family.</text>
</comment>
<feature type="transmembrane region" description="Helical" evidence="15">
    <location>
        <begin position="39"/>
        <end position="60"/>
    </location>
</feature>
<dbReference type="GO" id="GO:0016705">
    <property type="term" value="F:oxidoreductase activity, acting on paired donors, with incorporation or reduction of molecular oxygen"/>
    <property type="evidence" value="ECO:0007669"/>
    <property type="project" value="InterPro"/>
</dbReference>
<dbReference type="InterPro" id="IPR002401">
    <property type="entry name" value="Cyt_P450_E_grp-I"/>
</dbReference>
<keyword evidence="11 15" id="KW-0472">Membrane</keyword>
<evidence type="ECO:0000256" key="1">
    <source>
        <dbReference type="ARBA" id="ARBA00001971"/>
    </source>
</evidence>
<evidence type="ECO:0000256" key="8">
    <source>
        <dbReference type="ARBA" id="ARBA00023002"/>
    </source>
</evidence>
<evidence type="ECO:0000256" key="2">
    <source>
        <dbReference type="ARBA" id="ARBA00004167"/>
    </source>
</evidence>
<dbReference type="GO" id="GO:0020037">
    <property type="term" value="F:heme binding"/>
    <property type="evidence" value="ECO:0007669"/>
    <property type="project" value="InterPro"/>
</dbReference>
<keyword evidence="10 13" id="KW-0503">Monooxygenase</keyword>
<dbReference type="Gene3D" id="1.10.630.10">
    <property type="entry name" value="Cytochrome P450"/>
    <property type="match status" value="1"/>
</dbReference>
<dbReference type="AlphaFoldDB" id="A0A443P1W9"/>
<dbReference type="OrthoDB" id="2789670at2759"/>
<evidence type="ECO:0000256" key="4">
    <source>
        <dbReference type="ARBA" id="ARBA00022617"/>
    </source>
</evidence>
<proteinExistence type="inferred from homology"/>
<evidence type="ECO:0000256" key="12">
    <source>
        <dbReference type="PIRSR" id="PIRSR602401-1"/>
    </source>
</evidence>
<dbReference type="PROSITE" id="PS00086">
    <property type="entry name" value="CYTOCHROME_P450"/>
    <property type="match status" value="1"/>
</dbReference>
<evidence type="ECO:0000313" key="17">
    <source>
        <dbReference type="Proteomes" id="UP000283530"/>
    </source>
</evidence>
<evidence type="ECO:0000256" key="13">
    <source>
        <dbReference type="RuleBase" id="RU000461"/>
    </source>
</evidence>
<accession>A0A443P1W9</accession>
<keyword evidence="7 15" id="KW-1133">Transmembrane helix</keyword>
<dbReference type="PANTHER" id="PTHR47955">
    <property type="entry name" value="CYTOCHROME P450 FAMILY 71 PROTEIN"/>
    <property type="match status" value="1"/>
</dbReference>
<name>A0A443P1W9_9MAGN</name>
<dbReference type="Pfam" id="PF00067">
    <property type="entry name" value="p450"/>
    <property type="match status" value="1"/>
</dbReference>
<evidence type="ECO:0000256" key="10">
    <source>
        <dbReference type="ARBA" id="ARBA00023033"/>
    </source>
</evidence>
<feature type="compositionally biased region" description="Polar residues" evidence="14">
    <location>
        <begin position="10"/>
        <end position="21"/>
    </location>
</feature>
<dbReference type="GO" id="GO:0005506">
    <property type="term" value="F:iron ion binding"/>
    <property type="evidence" value="ECO:0007669"/>
    <property type="project" value="InterPro"/>
</dbReference>
<dbReference type="EMBL" id="QPKB01000005">
    <property type="protein sequence ID" value="RWR84808.1"/>
    <property type="molecule type" value="Genomic_DNA"/>
</dbReference>
<evidence type="ECO:0000256" key="6">
    <source>
        <dbReference type="ARBA" id="ARBA00022723"/>
    </source>
</evidence>
<organism evidence="16 17">
    <name type="scientific">Cinnamomum micranthum f. kanehirae</name>
    <dbReference type="NCBI Taxonomy" id="337451"/>
    <lineage>
        <taxon>Eukaryota</taxon>
        <taxon>Viridiplantae</taxon>
        <taxon>Streptophyta</taxon>
        <taxon>Embryophyta</taxon>
        <taxon>Tracheophyta</taxon>
        <taxon>Spermatophyta</taxon>
        <taxon>Magnoliopsida</taxon>
        <taxon>Magnoliidae</taxon>
        <taxon>Laurales</taxon>
        <taxon>Lauraceae</taxon>
        <taxon>Cinnamomum</taxon>
    </lineage>
</organism>
<dbReference type="InterPro" id="IPR036396">
    <property type="entry name" value="Cyt_P450_sf"/>
</dbReference>
<dbReference type="FunFam" id="1.10.630.10:FF:000011">
    <property type="entry name" value="Cytochrome P450 83B1"/>
    <property type="match status" value="1"/>
</dbReference>
<evidence type="ECO:0000256" key="9">
    <source>
        <dbReference type="ARBA" id="ARBA00023004"/>
    </source>
</evidence>
<dbReference type="CDD" id="cd11072">
    <property type="entry name" value="CYP71-like"/>
    <property type="match status" value="1"/>
</dbReference>